<dbReference type="EMBL" id="ML977346">
    <property type="protein sequence ID" value="KAF2108662.1"/>
    <property type="molecule type" value="Genomic_DNA"/>
</dbReference>
<feature type="signal peptide" evidence="1">
    <location>
        <begin position="1"/>
        <end position="22"/>
    </location>
</feature>
<protein>
    <recommendedName>
        <fullName evidence="4">Secreted protein</fullName>
    </recommendedName>
</protein>
<sequence length="107" mass="11628">MRLIGVVAYLLWLRCSCSPSSAKSYWSFAPRIIRSGVIGRRRSSLAYLAVSDSDSSGCTITTFNIARPRCASAPCLAQESLARAALHVNPVAQDLIPRIDPSALYEL</sequence>
<evidence type="ECO:0000313" key="2">
    <source>
        <dbReference type="EMBL" id="KAF2108662.1"/>
    </source>
</evidence>
<feature type="chain" id="PRO_5025607320" description="Secreted protein" evidence="1">
    <location>
        <begin position="23"/>
        <end position="107"/>
    </location>
</feature>
<keyword evidence="3" id="KW-1185">Reference proteome</keyword>
<accession>A0A6A5YNM4</accession>
<proteinExistence type="predicted"/>
<organism evidence="2 3">
    <name type="scientific">Lophiotrema nucula</name>
    <dbReference type="NCBI Taxonomy" id="690887"/>
    <lineage>
        <taxon>Eukaryota</taxon>
        <taxon>Fungi</taxon>
        <taxon>Dikarya</taxon>
        <taxon>Ascomycota</taxon>
        <taxon>Pezizomycotina</taxon>
        <taxon>Dothideomycetes</taxon>
        <taxon>Pleosporomycetidae</taxon>
        <taxon>Pleosporales</taxon>
        <taxon>Lophiotremataceae</taxon>
        <taxon>Lophiotrema</taxon>
    </lineage>
</organism>
<evidence type="ECO:0008006" key="4">
    <source>
        <dbReference type="Google" id="ProtNLM"/>
    </source>
</evidence>
<dbReference type="Proteomes" id="UP000799770">
    <property type="component" value="Unassembled WGS sequence"/>
</dbReference>
<keyword evidence="1" id="KW-0732">Signal</keyword>
<dbReference type="AlphaFoldDB" id="A0A6A5YNM4"/>
<evidence type="ECO:0000313" key="3">
    <source>
        <dbReference type="Proteomes" id="UP000799770"/>
    </source>
</evidence>
<evidence type="ECO:0000256" key="1">
    <source>
        <dbReference type="SAM" id="SignalP"/>
    </source>
</evidence>
<gene>
    <name evidence="2" type="ORF">BDV96DRAFT_256486</name>
</gene>
<reference evidence="2" key="1">
    <citation type="journal article" date="2020" name="Stud. Mycol.">
        <title>101 Dothideomycetes genomes: a test case for predicting lifestyles and emergence of pathogens.</title>
        <authorList>
            <person name="Haridas S."/>
            <person name="Albert R."/>
            <person name="Binder M."/>
            <person name="Bloem J."/>
            <person name="Labutti K."/>
            <person name="Salamov A."/>
            <person name="Andreopoulos B."/>
            <person name="Baker S."/>
            <person name="Barry K."/>
            <person name="Bills G."/>
            <person name="Bluhm B."/>
            <person name="Cannon C."/>
            <person name="Castanera R."/>
            <person name="Culley D."/>
            <person name="Daum C."/>
            <person name="Ezra D."/>
            <person name="Gonzalez J."/>
            <person name="Henrissat B."/>
            <person name="Kuo A."/>
            <person name="Liang C."/>
            <person name="Lipzen A."/>
            <person name="Lutzoni F."/>
            <person name="Magnuson J."/>
            <person name="Mondo S."/>
            <person name="Nolan M."/>
            <person name="Ohm R."/>
            <person name="Pangilinan J."/>
            <person name="Park H.-J."/>
            <person name="Ramirez L."/>
            <person name="Alfaro M."/>
            <person name="Sun H."/>
            <person name="Tritt A."/>
            <person name="Yoshinaga Y."/>
            <person name="Zwiers L.-H."/>
            <person name="Turgeon B."/>
            <person name="Goodwin S."/>
            <person name="Spatafora J."/>
            <person name="Crous P."/>
            <person name="Grigoriev I."/>
        </authorList>
    </citation>
    <scope>NUCLEOTIDE SEQUENCE</scope>
    <source>
        <strain evidence="2">CBS 627.86</strain>
    </source>
</reference>
<name>A0A6A5YNM4_9PLEO</name>